<dbReference type="EMBL" id="CP111012">
    <property type="protein sequence ID" value="WAQ95059.1"/>
    <property type="molecule type" value="Genomic_DNA"/>
</dbReference>
<accession>A0ABY7DF54</accession>
<reference evidence="1" key="1">
    <citation type="submission" date="2022-11" db="EMBL/GenBank/DDBJ databases">
        <title>Centuries of genome instability and evolution in soft-shell clam transmissible cancer (bioRxiv).</title>
        <authorList>
            <person name="Hart S.F.M."/>
            <person name="Yonemitsu M.A."/>
            <person name="Giersch R.M."/>
            <person name="Beal B.F."/>
            <person name="Arriagada G."/>
            <person name="Davis B.W."/>
            <person name="Ostrander E.A."/>
            <person name="Goff S.P."/>
            <person name="Metzger M.J."/>
        </authorList>
    </citation>
    <scope>NUCLEOTIDE SEQUENCE</scope>
    <source>
        <strain evidence="1">MELC-2E11</strain>
        <tissue evidence="1">Siphon/mantle</tissue>
    </source>
</reference>
<dbReference type="InterPro" id="IPR036179">
    <property type="entry name" value="Ig-like_dom_sf"/>
</dbReference>
<evidence type="ECO:0000313" key="1">
    <source>
        <dbReference type="EMBL" id="WAQ95059.1"/>
    </source>
</evidence>
<name>A0ABY7DF54_MYAAR</name>
<dbReference type="SUPFAM" id="SSF48726">
    <property type="entry name" value="Immunoglobulin"/>
    <property type="match status" value="1"/>
</dbReference>
<sequence length="156" mass="17337">MANAHALSLRVTFVILLECGKMKTFRSSLLLLIPFAYGGLLFNSDKILVNIGDIVTLDCINSLKANGIQITFNNKFVGAYEPIFSQVTNNNPSKYGVTKTLSASGYVLHLTVINFSNSDIGQYVCRDTVTVEEQSVSLDKRGNVYTNCWTRTHRTF</sequence>
<protein>
    <submittedName>
        <fullName evidence="1">Uncharacterized protein</fullName>
    </submittedName>
</protein>
<keyword evidence="2" id="KW-1185">Reference proteome</keyword>
<proteinExistence type="predicted"/>
<gene>
    <name evidence="1" type="ORF">MAR_007530</name>
</gene>
<dbReference type="Proteomes" id="UP001164746">
    <property type="component" value="Chromosome 1"/>
</dbReference>
<evidence type="ECO:0000313" key="2">
    <source>
        <dbReference type="Proteomes" id="UP001164746"/>
    </source>
</evidence>
<organism evidence="1 2">
    <name type="scientific">Mya arenaria</name>
    <name type="common">Soft-shell clam</name>
    <dbReference type="NCBI Taxonomy" id="6604"/>
    <lineage>
        <taxon>Eukaryota</taxon>
        <taxon>Metazoa</taxon>
        <taxon>Spiralia</taxon>
        <taxon>Lophotrochozoa</taxon>
        <taxon>Mollusca</taxon>
        <taxon>Bivalvia</taxon>
        <taxon>Autobranchia</taxon>
        <taxon>Heteroconchia</taxon>
        <taxon>Euheterodonta</taxon>
        <taxon>Imparidentia</taxon>
        <taxon>Neoheterodontei</taxon>
        <taxon>Myida</taxon>
        <taxon>Myoidea</taxon>
        <taxon>Myidae</taxon>
        <taxon>Mya</taxon>
    </lineage>
</organism>